<dbReference type="GO" id="GO:0009834">
    <property type="term" value="P:plant-type secondary cell wall biogenesis"/>
    <property type="evidence" value="ECO:0007669"/>
    <property type="project" value="TreeGrafter"/>
</dbReference>
<keyword evidence="3" id="KW-0808">Transferase</keyword>
<comment type="subcellular location">
    <subcellularLocation>
        <location evidence="1">Membrane</location>
        <topology evidence="1">Multi-pass membrane protein</topology>
    </subcellularLocation>
</comment>
<dbReference type="PANTHER" id="PTHR13533:SF1">
    <property type="entry name" value="N-ACETYLNEURAMINATE 9-O-ACETYLTRANSFERASE"/>
    <property type="match status" value="1"/>
</dbReference>
<gene>
    <name evidence="10" type="ORF">HYH03_016354</name>
</gene>
<organism evidence="10 11">
    <name type="scientific">Edaphochlamys debaryana</name>
    <dbReference type="NCBI Taxonomy" id="47281"/>
    <lineage>
        <taxon>Eukaryota</taxon>
        <taxon>Viridiplantae</taxon>
        <taxon>Chlorophyta</taxon>
        <taxon>core chlorophytes</taxon>
        <taxon>Chlorophyceae</taxon>
        <taxon>CS clade</taxon>
        <taxon>Chlamydomonadales</taxon>
        <taxon>Chlamydomonadales incertae sedis</taxon>
        <taxon>Edaphochlamys</taxon>
    </lineage>
</organism>
<evidence type="ECO:0000313" key="10">
    <source>
        <dbReference type="EMBL" id="KAG2484868.1"/>
    </source>
</evidence>
<dbReference type="GO" id="GO:0016407">
    <property type="term" value="F:acetyltransferase activity"/>
    <property type="evidence" value="ECO:0007669"/>
    <property type="project" value="TreeGrafter"/>
</dbReference>
<feature type="transmembrane region" description="Helical" evidence="8">
    <location>
        <begin position="457"/>
        <end position="477"/>
    </location>
</feature>
<protein>
    <recommendedName>
        <fullName evidence="9">Cas1p 10 TM acyl transferase domain-containing protein</fullName>
    </recommendedName>
</protein>
<dbReference type="EMBL" id="JAEHOE010000140">
    <property type="protein sequence ID" value="KAG2484868.1"/>
    <property type="molecule type" value="Genomic_DNA"/>
</dbReference>
<keyword evidence="5 8" id="KW-1133">Transmembrane helix</keyword>
<feature type="transmembrane region" description="Helical" evidence="8">
    <location>
        <begin position="253"/>
        <end position="271"/>
    </location>
</feature>
<keyword evidence="7" id="KW-0325">Glycoprotein</keyword>
<dbReference type="Pfam" id="PF07779">
    <property type="entry name" value="Cas1_AcylT"/>
    <property type="match status" value="1"/>
</dbReference>
<keyword evidence="6 8" id="KW-0472">Membrane</keyword>
<feature type="transmembrane region" description="Helical" evidence="8">
    <location>
        <begin position="305"/>
        <end position="323"/>
    </location>
</feature>
<evidence type="ECO:0000256" key="7">
    <source>
        <dbReference type="ARBA" id="ARBA00023180"/>
    </source>
</evidence>
<dbReference type="Proteomes" id="UP000612055">
    <property type="component" value="Unassembled WGS sequence"/>
</dbReference>
<evidence type="ECO:0000256" key="5">
    <source>
        <dbReference type="ARBA" id="ARBA00022989"/>
    </source>
</evidence>
<evidence type="ECO:0000256" key="4">
    <source>
        <dbReference type="ARBA" id="ARBA00022692"/>
    </source>
</evidence>
<evidence type="ECO:0000256" key="3">
    <source>
        <dbReference type="ARBA" id="ARBA00022679"/>
    </source>
</evidence>
<feature type="transmembrane region" description="Helical" evidence="8">
    <location>
        <begin position="396"/>
        <end position="419"/>
    </location>
</feature>
<dbReference type="AlphaFoldDB" id="A0A835XLA6"/>
<dbReference type="PANTHER" id="PTHR13533">
    <property type="entry name" value="N-ACETYLNEURAMINATE 9-O-ACETYLTRANSFERASE"/>
    <property type="match status" value="1"/>
</dbReference>
<keyword evidence="4 8" id="KW-0812">Transmembrane</keyword>
<dbReference type="GO" id="GO:0045492">
    <property type="term" value="P:xylan biosynthetic process"/>
    <property type="evidence" value="ECO:0007669"/>
    <property type="project" value="UniProtKB-ARBA"/>
</dbReference>
<evidence type="ECO:0000313" key="11">
    <source>
        <dbReference type="Proteomes" id="UP000612055"/>
    </source>
</evidence>
<feature type="transmembrane region" description="Helical" evidence="8">
    <location>
        <begin position="222"/>
        <end position="241"/>
    </location>
</feature>
<evidence type="ECO:0000256" key="1">
    <source>
        <dbReference type="ARBA" id="ARBA00004141"/>
    </source>
</evidence>
<feature type="transmembrane region" description="Helical" evidence="8">
    <location>
        <begin position="431"/>
        <end position="450"/>
    </location>
</feature>
<keyword evidence="11" id="KW-1185">Reference proteome</keyword>
<feature type="domain" description="Cas1p 10 TM acyl transferase" evidence="9">
    <location>
        <begin position="130"/>
        <end position="535"/>
    </location>
</feature>
<sequence length="564" mass="64430">MAVVPYPMSSGQLTFFVAFTWSLLAWLYAELLHWLKPCMPHRRDDEQGDSEKGRLLPTVNGDAGSAAADVAKPAGEGQASAVVAEAPPPALSKPAPEVGFGVHGDMMTSIAHSGFVGCLLLRQKSLIQHRLTLRATVEFGALMLWYFLCDRTTIVPEGPKTYSRDLFFFIFVVLTAVAAGSSIQAFKLPLLLNRPQTEEWKGWMQVLFLLYHYFEAREAYNAIRLFIAAYVWMTGFGNFSYYYRTGDFCIGRFAQMFWRLNFLVFFTCVVLNNSYMLYYICPMHTIFTVFVYLALAIAPHTNQSNFWCLTKIAGCFVFIYIFWDIKSVFYAVWKPFTWLMGYIDPRKPGDDPLYEWFFRSSLDRYIWIYGMLCAFMHPPFAAFLKYVDELTPVRRLTMRIGVLASCAVAMYFYTVHVFILPKVEYNKVHPYTSWIPITIWIIVRNITPNLRIYHLRLYGWLGCITLETYICQFHVWMKTTMPNGQPKGLLVLIPGYPLLNFALVSAMYILISHRLFELTNTLKNAAVPHSNDSLLARNCVVMAVTGAVLWGGVAALKGLVNAVE</sequence>
<dbReference type="OrthoDB" id="1932925at2759"/>
<dbReference type="InterPro" id="IPR012419">
    <property type="entry name" value="Cas1_AcylTrans_dom"/>
</dbReference>
<feature type="transmembrane region" description="Helical" evidence="8">
    <location>
        <begin position="489"/>
        <end position="511"/>
    </location>
</feature>
<comment type="caution">
    <text evidence="10">The sequence shown here is derived from an EMBL/GenBank/DDBJ whole genome shotgun (WGS) entry which is preliminary data.</text>
</comment>
<evidence type="ECO:0000259" key="9">
    <source>
        <dbReference type="Pfam" id="PF07779"/>
    </source>
</evidence>
<name>A0A835XLA6_9CHLO</name>
<evidence type="ECO:0000256" key="8">
    <source>
        <dbReference type="SAM" id="Phobius"/>
    </source>
</evidence>
<evidence type="ECO:0000256" key="2">
    <source>
        <dbReference type="ARBA" id="ARBA00010666"/>
    </source>
</evidence>
<dbReference type="GO" id="GO:0005794">
    <property type="term" value="C:Golgi apparatus"/>
    <property type="evidence" value="ECO:0007669"/>
    <property type="project" value="UniProtKB-ARBA"/>
</dbReference>
<proteinExistence type="inferred from homology"/>
<feature type="transmembrane region" description="Helical" evidence="8">
    <location>
        <begin position="12"/>
        <end position="35"/>
    </location>
</feature>
<evidence type="ECO:0000256" key="6">
    <source>
        <dbReference type="ARBA" id="ARBA00023136"/>
    </source>
</evidence>
<feature type="transmembrane region" description="Helical" evidence="8">
    <location>
        <begin position="366"/>
        <end position="384"/>
    </location>
</feature>
<dbReference type="GO" id="GO:0016020">
    <property type="term" value="C:membrane"/>
    <property type="evidence" value="ECO:0007669"/>
    <property type="project" value="UniProtKB-SubCell"/>
</dbReference>
<feature type="transmembrane region" description="Helical" evidence="8">
    <location>
        <begin position="277"/>
        <end position="298"/>
    </location>
</feature>
<comment type="similarity">
    <text evidence="2">Belongs to the PC-esterase family. CASD1 subfamily.</text>
</comment>
<dbReference type="GO" id="GO:0010411">
    <property type="term" value="P:xyloglucan metabolic process"/>
    <property type="evidence" value="ECO:0007669"/>
    <property type="project" value="TreeGrafter"/>
</dbReference>
<reference evidence="10" key="1">
    <citation type="journal article" date="2020" name="bioRxiv">
        <title>Comparative genomics of Chlamydomonas.</title>
        <authorList>
            <person name="Craig R.J."/>
            <person name="Hasan A.R."/>
            <person name="Ness R.W."/>
            <person name="Keightley P.D."/>
        </authorList>
    </citation>
    <scope>NUCLEOTIDE SEQUENCE</scope>
    <source>
        <strain evidence="10">CCAP 11/70</strain>
    </source>
</reference>
<feature type="transmembrane region" description="Helical" evidence="8">
    <location>
        <begin position="168"/>
        <end position="188"/>
    </location>
</feature>
<accession>A0A835XLA6</accession>